<dbReference type="GO" id="GO:0009231">
    <property type="term" value="P:riboflavin biosynthetic process"/>
    <property type="evidence" value="ECO:0007669"/>
    <property type="project" value="InterPro"/>
</dbReference>
<evidence type="ECO:0000313" key="2">
    <source>
        <dbReference type="EMBL" id="PQO46254.1"/>
    </source>
</evidence>
<dbReference type="SUPFAM" id="SSF53597">
    <property type="entry name" value="Dihydrofolate reductase-like"/>
    <property type="match status" value="1"/>
</dbReference>
<dbReference type="AlphaFoldDB" id="A0A2S8GQG0"/>
<dbReference type="PANTHER" id="PTHR38011">
    <property type="entry name" value="DIHYDROFOLATE REDUCTASE FAMILY PROTEIN (AFU_ORTHOLOGUE AFUA_8G06820)"/>
    <property type="match status" value="1"/>
</dbReference>
<dbReference type="Gene3D" id="3.40.430.10">
    <property type="entry name" value="Dihydrofolate Reductase, subunit A"/>
    <property type="match status" value="1"/>
</dbReference>
<dbReference type="Proteomes" id="UP000237819">
    <property type="component" value="Unassembled WGS sequence"/>
</dbReference>
<evidence type="ECO:0000313" key="3">
    <source>
        <dbReference type="Proteomes" id="UP000237819"/>
    </source>
</evidence>
<proteinExistence type="predicted"/>
<gene>
    <name evidence="2" type="ORF">C5Y93_09720</name>
</gene>
<feature type="domain" description="Bacterial bifunctional deaminase-reductase C-terminal" evidence="1">
    <location>
        <begin position="37"/>
        <end position="197"/>
    </location>
</feature>
<dbReference type="GO" id="GO:0008703">
    <property type="term" value="F:5-amino-6-(5-phosphoribosylamino)uracil reductase activity"/>
    <property type="evidence" value="ECO:0007669"/>
    <property type="project" value="InterPro"/>
</dbReference>
<reference evidence="2 3" key="1">
    <citation type="submission" date="2018-02" db="EMBL/GenBank/DDBJ databases">
        <title>Comparative genomes isolates from brazilian mangrove.</title>
        <authorList>
            <person name="Araujo J.E."/>
            <person name="Taketani R.G."/>
            <person name="Silva M.C.P."/>
            <person name="Loureco M.V."/>
            <person name="Andreote F.D."/>
        </authorList>
    </citation>
    <scope>NUCLEOTIDE SEQUENCE [LARGE SCALE GENOMIC DNA]</scope>
    <source>
        <strain evidence="2 3">Nap-Phe MGV</strain>
    </source>
</reference>
<dbReference type="EMBL" id="PUHZ01000010">
    <property type="protein sequence ID" value="PQO46254.1"/>
    <property type="molecule type" value="Genomic_DNA"/>
</dbReference>
<dbReference type="InterPro" id="IPR050765">
    <property type="entry name" value="Riboflavin_Biosynth_HTPR"/>
</dbReference>
<name>A0A2S8GQG0_9BACT</name>
<dbReference type="InterPro" id="IPR024072">
    <property type="entry name" value="DHFR-like_dom_sf"/>
</dbReference>
<dbReference type="Pfam" id="PF01872">
    <property type="entry name" value="RibD_C"/>
    <property type="match status" value="1"/>
</dbReference>
<evidence type="ECO:0000259" key="1">
    <source>
        <dbReference type="Pfam" id="PF01872"/>
    </source>
</evidence>
<comment type="caution">
    <text evidence="2">The sequence shown here is derived from an EMBL/GenBank/DDBJ whole genome shotgun (WGS) entry which is preliminary data.</text>
</comment>
<dbReference type="PANTHER" id="PTHR38011:SF11">
    <property type="entry name" value="2,5-DIAMINO-6-RIBOSYLAMINO-4(3H)-PYRIMIDINONE 5'-PHOSPHATE REDUCTASE"/>
    <property type="match status" value="1"/>
</dbReference>
<dbReference type="InterPro" id="IPR002734">
    <property type="entry name" value="RibDG_C"/>
</dbReference>
<sequence>MRTQRSWIRCREAWNRRPALVPNVCKIQRYPEGDSVRKIVYFVTSSLDGFIARPSGGIDWLIQAEGDEDFGFSRFQESIDTVIQGRHTYEHVLQLGPYPYQGQKNYVFSRKLTECQHAEIVRQPVPEFVRWLRDQPGKDIWLVGGGELAAAFLDAGAIDELKVFIQPILLGEGIPLARYIDRDIRLTVIDSHAFRQGLVQIHFEVKK</sequence>
<protein>
    <submittedName>
        <fullName evidence="2">Dihydrofolate reductase</fullName>
    </submittedName>
</protein>
<accession>A0A2S8GQG0</accession>
<organism evidence="2 3">
    <name type="scientific">Blastopirellula marina</name>
    <dbReference type="NCBI Taxonomy" id="124"/>
    <lineage>
        <taxon>Bacteria</taxon>
        <taxon>Pseudomonadati</taxon>
        <taxon>Planctomycetota</taxon>
        <taxon>Planctomycetia</taxon>
        <taxon>Pirellulales</taxon>
        <taxon>Pirellulaceae</taxon>
        <taxon>Blastopirellula</taxon>
    </lineage>
</organism>